<evidence type="ECO:0000256" key="4">
    <source>
        <dbReference type="ARBA" id="ARBA00022840"/>
    </source>
</evidence>
<gene>
    <name evidence="9" type="ORF">NCGR_LOCUS45919</name>
</gene>
<evidence type="ECO:0000256" key="2">
    <source>
        <dbReference type="ARBA" id="ARBA00022801"/>
    </source>
</evidence>
<evidence type="ECO:0000256" key="5">
    <source>
        <dbReference type="SAM" id="MobiDB-lite"/>
    </source>
</evidence>
<feature type="compositionally biased region" description="Low complexity" evidence="5">
    <location>
        <begin position="7"/>
        <end position="22"/>
    </location>
</feature>
<dbReference type="AlphaFoldDB" id="A0A811QVJ1"/>
<evidence type="ECO:0008006" key="11">
    <source>
        <dbReference type="Google" id="ProtNLM"/>
    </source>
</evidence>
<dbReference type="GO" id="GO:0005524">
    <property type="term" value="F:ATP binding"/>
    <property type="evidence" value="ECO:0007669"/>
    <property type="project" value="UniProtKB-KW"/>
</dbReference>
<name>A0A811QVJ1_9POAL</name>
<feature type="region of interest" description="Disordered" evidence="5">
    <location>
        <begin position="428"/>
        <end position="450"/>
    </location>
</feature>
<dbReference type="GO" id="GO:0016787">
    <property type="term" value="F:hydrolase activity"/>
    <property type="evidence" value="ECO:0007669"/>
    <property type="project" value="UniProtKB-KW"/>
</dbReference>
<dbReference type="Pfam" id="PF20073">
    <property type="entry name" value="DUF6469"/>
    <property type="match status" value="1"/>
</dbReference>
<dbReference type="InterPro" id="IPR027417">
    <property type="entry name" value="P-loop_NTPase"/>
</dbReference>
<keyword evidence="1" id="KW-0547">Nucleotide-binding</keyword>
<dbReference type="OrthoDB" id="6513042at2759"/>
<dbReference type="CDD" id="cd18808">
    <property type="entry name" value="SF1_C_Upf1"/>
    <property type="match status" value="1"/>
</dbReference>
<dbReference type="SUPFAM" id="SSF52540">
    <property type="entry name" value="P-loop containing nucleoside triphosphate hydrolases"/>
    <property type="match status" value="1"/>
</dbReference>
<dbReference type="EMBL" id="CAJGYO010000012">
    <property type="protein sequence ID" value="CAD6262581.1"/>
    <property type="molecule type" value="Genomic_DNA"/>
</dbReference>
<dbReference type="Pfam" id="PF13087">
    <property type="entry name" value="AAA_12"/>
    <property type="match status" value="1"/>
</dbReference>
<evidence type="ECO:0000313" key="10">
    <source>
        <dbReference type="Proteomes" id="UP000604825"/>
    </source>
</evidence>
<feature type="domain" description="DUF6469" evidence="8">
    <location>
        <begin position="108"/>
        <end position="209"/>
    </location>
</feature>
<proteinExistence type="predicted"/>
<evidence type="ECO:0000259" key="8">
    <source>
        <dbReference type="Pfam" id="PF20073"/>
    </source>
</evidence>
<keyword evidence="3" id="KW-0347">Helicase</keyword>
<feature type="domain" description="DNA2/NAM7 helicase helicase" evidence="6">
    <location>
        <begin position="634"/>
        <end position="721"/>
    </location>
</feature>
<sequence length="995" mass="112707">MARWHLQTQALSSTSPAALATPTHRDTRTKNTEKWIRVKRIPDTFVSFESYLDSFAGPLIEEVHADIFSSLAGYAQANFTQVIKVEKLDGKKFENPVFSFQIAEPVKDEKSRETYEPTECDIIVLSPQKPKHVSDLTQNKSSYVLDKIVKGGEDDDDLPPDCFIARLSSELTVEADPVTRIPKEQLFAVVLVNMKTYNRIWTCLDKGNNRQKKVPPAANENQNVSHVSDTVDIVWQYKSKAVKWDMSKSSQSSRCFPDRSIDDLGLENFMLNTSQLNAVADCVPVTGKFSSSVKLIWGPPGTGKTKTIGTLLWAMLLSKHRTLACAPTNTAVLGVASRIVKLVHEFSGSRDIHLSDIVLFGNKKRMKIDEDHELSTVFLSSRTRRLSKCFAKKPWRLCLSSLLHFLEKSVAEQHQLYTERILAKMKETERKNHEKNKTEDCSVTSCTEGKDPEDICDNVEIEHGDDEYYDNEEESEDEEDCYESEGVKSDDAGDGCDPEPAEQMLVILPLKEYVRATYNELAADLFNCMEVLQTDFPRNPSMGQSFQCMTDVAELLNILHTYINSDDDDVWLDGLLEGQIKQDNDPAKWPDLLASVHTEECLKSKFRKARSLCIQELQYLSKHLELPFWANCFHCSYYDYERDIRMYLLQKASCILCTVSRSFSLYNVPVDKDTFLLQMLTVDEAAQLKECETLIPMLLPGIRQAVFIGDECQLPALVKSKISENAYFGRSVFERLSTLGYNKHLLSVQYRMHPEISKFPVANFYDSKVSDGPNVVCKNYERKFLPGKMFGSYSFINVEGGHETTEKHGQSLKNTIEVAAVLWIVKRLFEESVFTGTKLSVGIVSPYNAQVRAIQEKLGESCDMYDGFSVKVKSVDGFQGAEEDIIIMSTVRSNGAGSVGFLTNLQRTNVALTRAKHCLWIVGNVTTLAQSRSVWQKIVKDAIARGCLFDASDNKDLSNALVNAITELDDYNNLARMDSLHIRMPMYQRPQWRYR</sequence>
<evidence type="ECO:0000259" key="6">
    <source>
        <dbReference type="Pfam" id="PF13086"/>
    </source>
</evidence>
<dbReference type="PANTHER" id="PTHR10887">
    <property type="entry name" value="DNA2/NAM7 HELICASE FAMILY"/>
    <property type="match status" value="1"/>
</dbReference>
<evidence type="ECO:0000259" key="7">
    <source>
        <dbReference type="Pfam" id="PF13087"/>
    </source>
</evidence>
<dbReference type="InterPro" id="IPR045055">
    <property type="entry name" value="DNA2/NAM7-like"/>
</dbReference>
<feature type="region of interest" description="Disordered" evidence="5">
    <location>
        <begin position="462"/>
        <end position="499"/>
    </location>
</feature>
<dbReference type="GO" id="GO:0005694">
    <property type="term" value="C:chromosome"/>
    <property type="evidence" value="ECO:0007669"/>
    <property type="project" value="UniProtKB-ARBA"/>
</dbReference>
<dbReference type="Pfam" id="PF13086">
    <property type="entry name" value="AAA_11"/>
    <property type="match status" value="2"/>
</dbReference>
<evidence type="ECO:0000313" key="9">
    <source>
        <dbReference type="EMBL" id="CAD6262581.1"/>
    </source>
</evidence>
<feature type="compositionally biased region" description="Acidic residues" evidence="5">
    <location>
        <begin position="462"/>
        <end position="483"/>
    </location>
</feature>
<dbReference type="InterPro" id="IPR041677">
    <property type="entry name" value="DNA2/NAM7_AAA_11"/>
</dbReference>
<evidence type="ECO:0000256" key="3">
    <source>
        <dbReference type="ARBA" id="ARBA00022806"/>
    </source>
</evidence>
<dbReference type="GO" id="GO:0004386">
    <property type="term" value="F:helicase activity"/>
    <property type="evidence" value="ECO:0007669"/>
    <property type="project" value="UniProtKB-KW"/>
</dbReference>
<dbReference type="InterPro" id="IPR045529">
    <property type="entry name" value="DUF6469"/>
</dbReference>
<evidence type="ECO:0000256" key="1">
    <source>
        <dbReference type="ARBA" id="ARBA00022741"/>
    </source>
</evidence>
<dbReference type="InterPro" id="IPR047187">
    <property type="entry name" value="SF1_C_Upf1"/>
</dbReference>
<feature type="region of interest" description="Disordered" evidence="5">
    <location>
        <begin position="1"/>
        <end position="26"/>
    </location>
</feature>
<feature type="domain" description="DNA2/NAM7 helicase-like C-terminal" evidence="7">
    <location>
        <begin position="729"/>
        <end position="925"/>
    </location>
</feature>
<dbReference type="InterPro" id="IPR041679">
    <property type="entry name" value="DNA2/NAM7-like_C"/>
</dbReference>
<feature type="domain" description="DNA2/NAM7 helicase helicase" evidence="6">
    <location>
        <begin position="271"/>
        <end position="439"/>
    </location>
</feature>
<organism evidence="9 10">
    <name type="scientific">Miscanthus lutarioriparius</name>
    <dbReference type="NCBI Taxonomy" id="422564"/>
    <lineage>
        <taxon>Eukaryota</taxon>
        <taxon>Viridiplantae</taxon>
        <taxon>Streptophyta</taxon>
        <taxon>Embryophyta</taxon>
        <taxon>Tracheophyta</taxon>
        <taxon>Spermatophyta</taxon>
        <taxon>Magnoliopsida</taxon>
        <taxon>Liliopsida</taxon>
        <taxon>Poales</taxon>
        <taxon>Poaceae</taxon>
        <taxon>PACMAD clade</taxon>
        <taxon>Panicoideae</taxon>
        <taxon>Andropogonodae</taxon>
        <taxon>Andropogoneae</taxon>
        <taxon>Saccharinae</taxon>
        <taxon>Miscanthus</taxon>
    </lineage>
</organism>
<dbReference type="FunFam" id="3.40.50.300:FF:000326">
    <property type="entry name" value="P-loop containing nucleoside triphosphate hydrolase"/>
    <property type="match status" value="1"/>
</dbReference>
<comment type="caution">
    <text evidence="9">The sequence shown here is derived from an EMBL/GenBank/DDBJ whole genome shotgun (WGS) entry which is preliminary data.</text>
</comment>
<protein>
    <recommendedName>
        <fullName evidence="11">P-loop containing nucleoside triphosphate hydrolases superfamily protein</fullName>
    </recommendedName>
</protein>
<dbReference type="PANTHER" id="PTHR10887:SF461">
    <property type="entry name" value="OS04G0582000 PROTEIN"/>
    <property type="match status" value="1"/>
</dbReference>
<keyword evidence="4" id="KW-0067">ATP-binding</keyword>
<feature type="compositionally biased region" description="Basic and acidic residues" evidence="5">
    <location>
        <begin position="428"/>
        <end position="440"/>
    </location>
</feature>
<keyword evidence="10" id="KW-1185">Reference proteome</keyword>
<dbReference type="Proteomes" id="UP000604825">
    <property type="component" value="Unassembled WGS sequence"/>
</dbReference>
<dbReference type="Gene3D" id="3.40.50.300">
    <property type="entry name" value="P-loop containing nucleotide triphosphate hydrolases"/>
    <property type="match status" value="3"/>
</dbReference>
<accession>A0A811QVJ1</accession>
<keyword evidence="2" id="KW-0378">Hydrolase</keyword>
<reference evidence="9" key="1">
    <citation type="submission" date="2020-10" db="EMBL/GenBank/DDBJ databases">
        <authorList>
            <person name="Han B."/>
            <person name="Lu T."/>
            <person name="Zhao Q."/>
            <person name="Huang X."/>
            <person name="Zhao Y."/>
        </authorList>
    </citation>
    <scope>NUCLEOTIDE SEQUENCE</scope>
</reference>